<evidence type="ECO:0000313" key="3">
    <source>
        <dbReference type="EMBL" id="GHI51678.1"/>
    </source>
</evidence>
<dbReference type="Pfam" id="PF01177">
    <property type="entry name" value="Asp_Glu_race"/>
    <property type="match status" value="1"/>
</dbReference>
<comment type="caution">
    <text evidence="3">The sequence shown here is derived from an EMBL/GenBank/DDBJ whole genome shotgun (WGS) entry which is preliminary data.</text>
</comment>
<evidence type="ECO:0000256" key="2">
    <source>
        <dbReference type="SAM" id="MobiDB-lite"/>
    </source>
</evidence>
<name>A0ABQ3R751_STRRR</name>
<gene>
    <name evidence="3" type="ORF">Srubr_15240</name>
</gene>
<dbReference type="RefSeq" id="WP_189996678.1">
    <property type="nucleotide sequence ID" value="NZ_BNCB01000010.1"/>
</dbReference>
<dbReference type="PANTHER" id="PTHR28047:SF5">
    <property type="entry name" value="PROTEIN DCG1"/>
    <property type="match status" value="1"/>
</dbReference>
<dbReference type="Gene3D" id="3.40.50.12500">
    <property type="match status" value="1"/>
</dbReference>
<dbReference type="EMBL" id="BNEA01000001">
    <property type="protein sequence ID" value="GHI51678.1"/>
    <property type="molecule type" value="Genomic_DNA"/>
</dbReference>
<proteinExistence type="inferred from homology"/>
<comment type="similarity">
    <text evidence="1">Belongs to the HyuE racemase family.</text>
</comment>
<keyword evidence="4" id="KW-1185">Reference proteome</keyword>
<evidence type="ECO:0000256" key="1">
    <source>
        <dbReference type="ARBA" id="ARBA00038414"/>
    </source>
</evidence>
<evidence type="ECO:0000313" key="4">
    <source>
        <dbReference type="Proteomes" id="UP000646738"/>
    </source>
</evidence>
<dbReference type="PANTHER" id="PTHR28047">
    <property type="entry name" value="PROTEIN DCG1"/>
    <property type="match status" value="1"/>
</dbReference>
<dbReference type="Proteomes" id="UP000646738">
    <property type="component" value="Unassembled WGS sequence"/>
</dbReference>
<organism evidence="3 4">
    <name type="scientific">Streptomyces rubradiris</name>
    <name type="common">Streptomyces achromogenes subsp. rubradiris</name>
    <dbReference type="NCBI Taxonomy" id="285531"/>
    <lineage>
        <taxon>Bacteria</taxon>
        <taxon>Bacillati</taxon>
        <taxon>Actinomycetota</taxon>
        <taxon>Actinomycetes</taxon>
        <taxon>Kitasatosporales</taxon>
        <taxon>Streptomycetaceae</taxon>
        <taxon>Streptomyces</taxon>
    </lineage>
</organism>
<feature type="region of interest" description="Disordered" evidence="2">
    <location>
        <begin position="233"/>
        <end position="261"/>
    </location>
</feature>
<dbReference type="InterPro" id="IPR052186">
    <property type="entry name" value="Hydantoin_racemase-like"/>
</dbReference>
<reference evidence="4" key="1">
    <citation type="submission" date="2023-07" db="EMBL/GenBank/DDBJ databases">
        <title>Whole genome shotgun sequence of Streptomyces achromogenes subsp. rubradiris NBRC 14000.</title>
        <authorList>
            <person name="Komaki H."/>
            <person name="Tamura T."/>
        </authorList>
    </citation>
    <scope>NUCLEOTIDE SEQUENCE [LARGE SCALE GENOMIC DNA]</scope>
    <source>
        <strain evidence="4">NBRC 14000</strain>
    </source>
</reference>
<dbReference type="InterPro" id="IPR015942">
    <property type="entry name" value="Asp/Glu/hydantoin_racemase"/>
</dbReference>
<protein>
    <submittedName>
        <fullName evidence="3">Asp/Glu/hydantoin racemase</fullName>
    </submittedName>
</protein>
<dbReference type="InterPro" id="IPR053714">
    <property type="entry name" value="Iso_Racemase_Enz_sf"/>
</dbReference>
<sequence>MRIVVTNCNTTREMTEDIVRGARGAAGPDTAVTGLTPAWGPESAEGWLDSYLSAAAVLDALRTYAGPPYDAVVLAGFGEHGREGVRELVDVPVVDITEAAAHLACLLGRRYGVVTTLDRSRGQIEDSLETAGVARNCAAVVGTGLGVLDLAADPARTETAFLAAAERARDAGAEVLILGCAGMTGLERTVARKLGMPVVDGVGAAVKLAESLVALGLTTSRAGGYAKPLPKHRVWGQRAAPPDAPGTPGVREVPVPQGRQS</sequence>
<accession>A0ABQ3R751</accession>